<comment type="caution">
    <text evidence="5">The sequence shown here is derived from an EMBL/GenBank/DDBJ whole genome shotgun (WGS) entry which is preliminary data.</text>
</comment>
<dbReference type="GO" id="GO:0008777">
    <property type="term" value="F:acetylornithine deacetylase activity"/>
    <property type="evidence" value="ECO:0007669"/>
    <property type="project" value="TreeGrafter"/>
</dbReference>
<dbReference type="Gene3D" id="3.40.630.10">
    <property type="entry name" value="Zn peptidases"/>
    <property type="match status" value="1"/>
</dbReference>
<keyword evidence="2" id="KW-0378">Hydrolase</keyword>
<dbReference type="GO" id="GO:0046872">
    <property type="term" value="F:metal ion binding"/>
    <property type="evidence" value="ECO:0007669"/>
    <property type="project" value="UniProtKB-KW"/>
</dbReference>
<keyword evidence="6" id="KW-1185">Reference proteome</keyword>
<dbReference type="InterPro" id="IPR002933">
    <property type="entry name" value="Peptidase_M20"/>
</dbReference>
<accession>A0A2U1SSM0</accession>
<sequence length="390" mass="41812">MSQNMSTLERAIELTGRLVAFDTESSKSNLALIDFVEGYLRAQDVPFIRAPNAEGDKAAIFATIGPQIEGGVVLSGHTDVVPVTGQNWTADPFTLRRESDRLLGRGAVDMKGFGAVCLAMVPEFKAAGLKRPIHLFLSYDEETTCLGPLDLLGRLGHELPRPAAAVIGEPTSMQVADAHKSVTTFVTRVRGYEIHSANLHRGVSAVHVALLLGAELLRIGEELVAAGDPTGRFDPPYSTLHIGAIEGGTARNIVAKDCVFHWEVRGVPGTDAARIVEERISAYSAELTQRFFAPFPGTGIETRMEVEVPGLAPQPGSPAETLALRLARANRTIAVPYASEAGHFQQTGIPSVICGPGRIDEAHQPDEYIEVSELSACVDFMRGLARELGA</sequence>
<organism evidence="5 6">
    <name type="scientific">Methylosinus sporium</name>
    <dbReference type="NCBI Taxonomy" id="428"/>
    <lineage>
        <taxon>Bacteria</taxon>
        <taxon>Pseudomonadati</taxon>
        <taxon>Pseudomonadota</taxon>
        <taxon>Alphaproteobacteria</taxon>
        <taxon>Hyphomicrobiales</taxon>
        <taxon>Methylocystaceae</taxon>
        <taxon>Methylosinus</taxon>
    </lineage>
</organism>
<name>A0A2U1SSM0_METSR</name>
<gene>
    <name evidence="5" type="primary">argE</name>
    <name evidence="5" type="ORF">C5689_05955</name>
</gene>
<evidence type="ECO:0000259" key="4">
    <source>
        <dbReference type="Pfam" id="PF07687"/>
    </source>
</evidence>
<dbReference type="InterPro" id="IPR036264">
    <property type="entry name" value="Bact_exopeptidase_dim_dom"/>
</dbReference>
<dbReference type="PANTHER" id="PTHR43808:SF31">
    <property type="entry name" value="N-ACETYL-L-CITRULLINE DEACETYLASE"/>
    <property type="match status" value="1"/>
</dbReference>
<evidence type="ECO:0000256" key="2">
    <source>
        <dbReference type="ARBA" id="ARBA00022801"/>
    </source>
</evidence>
<dbReference type="EMBL" id="PUIV01000006">
    <property type="protein sequence ID" value="PWB94611.1"/>
    <property type="molecule type" value="Genomic_DNA"/>
</dbReference>
<dbReference type="InterPro" id="IPR010169">
    <property type="entry name" value="AcOrn-deacetyl"/>
</dbReference>
<feature type="domain" description="Peptidase M20 dimerisation" evidence="4">
    <location>
        <begin position="178"/>
        <end position="278"/>
    </location>
</feature>
<dbReference type="SUPFAM" id="SSF55031">
    <property type="entry name" value="Bacterial exopeptidase dimerisation domain"/>
    <property type="match status" value="1"/>
</dbReference>
<keyword evidence="1" id="KW-0479">Metal-binding</keyword>
<evidence type="ECO:0000256" key="1">
    <source>
        <dbReference type="ARBA" id="ARBA00022723"/>
    </source>
</evidence>
<dbReference type="AlphaFoldDB" id="A0A2U1SSM0"/>
<keyword evidence="3" id="KW-0170">Cobalt</keyword>
<evidence type="ECO:0000313" key="5">
    <source>
        <dbReference type="EMBL" id="PWB94611.1"/>
    </source>
</evidence>
<proteinExistence type="predicted"/>
<dbReference type="Gene3D" id="3.30.70.360">
    <property type="match status" value="1"/>
</dbReference>
<dbReference type="Proteomes" id="UP000245137">
    <property type="component" value="Unassembled WGS sequence"/>
</dbReference>
<dbReference type="PANTHER" id="PTHR43808">
    <property type="entry name" value="ACETYLORNITHINE DEACETYLASE"/>
    <property type="match status" value="1"/>
</dbReference>
<dbReference type="NCBIfam" id="NF005710">
    <property type="entry name" value="PRK07522.1"/>
    <property type="match status" value="1"/>
</dbReference>
<dbReference type="InterPro" id="IPR050072">
    <property type="entry name" value="Peptidase_M20A"/>
</dbReference>
<dbReference type="SUPFAM" id="SSF53187">
    <property type="entry name" value="Zn-dependent exopeptidases"/>
    <property type="match status" value="1"/>
</dbReference>
<dbReference type="OrthoDB" id="9809784at2"/>
<dbReference type="InterPro" id="IPR011650">
    <property type="entry name" value="Peptidase_M20_dimer"/>
</dbReference>
<dbReference type="GO" id="GO:0006526">
    <property type="term" value="P:L-arginine biosynthetic process"/>
    <property type="evidence" value="ECO:0007669"/>
    <property type="project" value="InterPro"/>
</dbReference>
<evidence type="ECO:0000313" key="6">
    <source>
        <dbReference type="Proteomes" id="UP000245137"/>
    </source>
</evidence>
<dbReference type="NCBIfam" id="TIGR01892">
    <property type="entry name" value="AcOrn-deacetyl"/>
    <property type="match status" value="1"/>
</dbReference>
<dbReference type="Pfam" id="PF07687">
    <property type="entry name" value="M20_dimer"/>
    <property type="match status" value="1"/>
</dbReference>
<protein>
    <submittedName>
        <fullName evidence="5">Acetylornithine deacetylase</fullName>
    </submittedName>
</protein>
<dbReference type="CDD" id="cd03894">
    <property type="entry name" value="M20_ArgE"/>
    <property type="match status" value="1"/>
</dbReference>
<reference evidence="5 6" key="1">
    <citation type="journal article" date="2018" name="Appl. Microbiol. Biotechnol.">
        <title>Co-cultivation of the strictly anaerobic methanogen Methanosarcina barkeri with aerobic methanotrophs in an oxygen-limited membrane bioreactor.</title>
        <authorList>
            <person name="In 't Zandt M.H."/>
            <person name="van den Bosch T.J.M."/>
            <person name="Rijkers R."/>
            <person name="van Kessel M.A.H.J."/>
            <person name="Jetten M.S.M."/>
            <person name="Welte C.U."/>
        </authorList>
    </citation>
    <scope>NUCLEOTIDE SEQUENCE [LARGE SCALE GENOMIC DNA]</scope>
    <source>
        <strain evidence="5 6">DSM 17706</strain>
    </source>
</reference>
<evidence type="ECO:0000256" key="3">
    <source>
        <dbReference type="ARBA" id="ARBA00023285"/>
    </source>
</evidence>
<dbReference type="Pfam" id="PF01546">
    <property type="entry name" value="Peptidase_M20"/>
    <property type="match status" value="1"/>
</dbReference>